<dbReference type="Gene3D" id="3.40.525.10">
    <property type="entry name" value="CRAL-TRIO lipid binding domain"/>
    <property type="match status" value="1"/>
</dbReference>
<dbReference type="InParanoid" id="A0A1E7EUW9"/>
<dbReference type="PANTHER" id="PTHR36911:SF3">
    <property type="entry name" value="GATA ZINC FINGER DOMAIN-CONTAINING PROTEIN 4-RELATED"/>
    <property type="match status" value="1"/>
</dbReference>
<feature type="compositionally biased region" description="Low complexity" evidence="1">
    <location>
        <begin position="55"/>
        <end position="65"/>
    </location>
</feature>
<feature type="compositionally biased region" description="Low complexity" evidence="1">
    <location>
        <begin position="223"/>
        <end position="246"/>
    </location>
</feature>
<keyword evidence="3" id="KW-1185">Reference proteome</keyword>
<dbReference type="KEGG" id="fcy:FRACYDRAFT_247902"/>
<dbReference type="Proteomes" id="UP000095751">
    <property type="component" value="Unassembled WGS sequence"/>
</dbReference>
<dbReference type="EMBL" id="KV784374">
    <property type="protein sequence ID" value="OEU09647.1"/>
    <property type="molecule type" value="Genomic_DNA"/>
</dbReference>
<organism evidence="2 3">
    <name type="scientific">Fragilariopsis cylindrus CCMP1102</name>
    <dbReference type="NCBI Taxonomy" id="635003"/>
    <lineage>
        <taxon>Eukaryota</taxon>
        <taxon>Sar</taxon>
        <taxon>Stramenopiles</taxon>
        <taxon>Ochrophyta</taxon>
        <taxon>Bacillariophyta</taxon>
        <taxon>Bacillariophyceae</taxon>
        <taxon>Bacillariophycidae</taxon>
        <taxon>Bacillariales</taxon>
        <taxon>Bacillariaceae</taxon>
        <taxon>Fragilariopsis</taxon>
    </lineage>
</organism>
<accession>A0A1E7EUW9</accession>
<dbReference type="PANTHER" id="PTHR36911">
    <property type="entry name" value="LIM ZINC-BINDING DOMAIN-CONTAINING PROTEIN-RELATED"/>
    <property type="match status" value="1"/>
</dbReference>
<feature type="region of interest" description="Disordered" evidence="1">
    <location>
        <begin position="525"/>
        <end position="579"/>
    </location>
</feature>
<evidence type="ECO:0000256" key="1">
    <source>
        <dbReference type="SAM" id="MobiDB-lite"/>
    </source>
</evidence>
<name>A0A1E7EUW9_9STRA</name>
<feature type="region of interest" description="Disordered" evidence="1">
    <location>
        <begin position="715"/>
        <end position="764"/>
    </location>
</feature>
<feature type="region of interest" description="Disordered" evidence="1">
    <location>
        <begin position="676"/>
        <end position="702"/>
    </location>
</feature>
<evidence type="ECO:0000313" key="2">
    <source>
        <dbReference type="EMBL" id="OEU09647.1"/>
    </source>
</evidence>
<dbReference type="OrthoDB" id="53786at2759"/>
<gene>
    <name evidence="2" type="ORF">FRACYDRAFT_247902</name>
</gene>
<protein>
    <submittedName>
        <fullName evidence="2">Uncharacterized protein</fullName>
    </submittedName>
</protein>
<feature type="compositionally biased region" description="Low complexity" evidence="1">
    <location>
        <begin position="1"/>
        <end position="17"/>
    </location>
</feature>
<dbReference type="AlphaFoldDB" id="A0A1E7EUW9"/>
<feature type="region of interest" description="Disordered" evidence="1">
    <location>
        <begin position="170"/>
        <end position="271"/>
    </location>
</feature>
<feature type="compositionally biased region" description="Basic and acidic residues" evidence="1">
    <location>
        <begin position="251"/>
        <end position="270"/>
    </location>
</feature>
<feature type="compositionally biased region" description="Low complexity" evidence="1">
    <location>
        <begin position="553"/>
        <end position="577"/>
    </location>
</feature>
<evidence type="ECO:0000313" key="3">
    <source>
        <dbReference type="Proteomes" id="UP000095751"/>
    </source>
</evidence>
<feature type="region of interest" description="Disordered" evidence="1">
    <location>
        <begin position="1"/>
        <end position="104"/>
    </location>
</feature>
<feature type="compositionally biased region" description="Low complexity" evidence="1">
    <location>
        <begin position="715"/>
        <end position="756"/>
    </location>
</feature>
<feature type="compositionally biased region" description="Polar residues" evidence="1">
    <location>
        <begin position="73"/>
        <end position="89"/>
    </location>
</feature>
<proteinExistence type="predicted"/>
<reference evidence="2 3" key="1">
    <citation type="submission" date="2016-09" db="EMBL/GenBank/DDBJ databases">
        <title>Extensive genetic diversity and differential bi-allelic expression allows diatom success in the polar Southern Ocean.</title>
        <authorList>
            <consortium name="DOE Joint Genome Institute"/>
            <person name="Mock T."/>
            <person name="Otillar R.P."/>
            <person name="Strauss J."/>
            <person name="Dupont C."/>
            <person name="Frickenhaus S."/>
            <person name="Maumus F."/>
            <person name="Mcmullan M."/>
            <person name="Sanges R."/>
            <person name="Schmutz J."/>
            <person name="Toseland A."/>
            <person name="Valas R."/>
            <person name="Veluchamy A."/>
            <person name="Ward B.J."/>
            <person name="Allen A."/>
            <person name="Barry K."/>
            <person name="Falciatore A."/>
            <person name="Ferrante M."/>
            <person name="Fortunato A.E."/>
            <person name="Gloeckner G."/>
            <person name="Gruber A."/>
            <person name="Hipkin R."/>
            <person name="Janech M."/>
            <person name="Kroth P."/>
            <person name="Leese F."/>
            <person name="Lindquist E."/>
            <person name="Lyon B.R."/>
            <person name="Martin J."/>
            <person name="Mayer C."/>
            <person name="Parker M."/>
            <person name="Quesneville H."/>
            <person name="Raymond J."/>
            <person name="Uhlig C."/>
            <person name="Valentin K.U."/>
            <person name="Worden A.Z."/>
            <person name="Armbrust E.V."/>
            <person name="Bowler C."/>
            <person name="Green B."/>
            <person name="Moulton V."/>
            <person name="Van Oosterhout C."/>
            <person name="Grigoriev I."/>
        </authorList>
    </citation>
    <scope>NUCLEOTIDE SEQUENCE [LARGE SCALE GENOMIC DNA]</scope>
    <source>
        <strain evidence="2 3">CCMP1102</strain>
    </source>
</reference>
<sequence>MNNDDVANANANAGAAATFSTTPTKQQHQEEEAHRSNSTFLQDYDSDNDDEDNDGNNNDNSNDNANDNDDELSQTTNGTRQSQAQQDYATNGIGGGGIAIPPKNVTVNDSLSKELLKLSLYDRNAMEEEIHGVRCLSSYEIETPTLLQEKLIEFDIELQKVILIRKKKRKKAQQQQKQKQKQSKVGHNSNTKTKMKANNNKQTTEDTDTDSDTDVLRNIIPMQSQSQSQSQQSQSSSSSSSSQNQNEQDDEKQQQDNEKQQQDESDEKKKLCYVNDPDVRLRFLRCDSFDSKKAVKRFVSFLEFSTAIFGNFIADRPPRITDVYNNNNNNNSNREEIRALQNSRAQYLPFRDRSGRRIHCLVGKVGFDLEFILRCKIVMYLHWIASEDIETQQKGIVVIAWPSDEDNYTSLWEKGNLRLKIKKQNTETFKQNFNVALPVRVTSIHFCSKNQPIYKVLSSLFYFSLNTHHKSRYKTHFGDTMEILYKLQSYGIPVDLLPMTYSGTVKTTAHSQWVTFRTTVEQQEEKQKQSIKRKQQQRAQDEKQPQLISSSCNADVIDNGNNNANANQTAASNTSTSNDDEDVDEIILVECPRSYDICFRKGKSFKNNPGNLHFRSLIEETHHSHFMLSDRKDKFDMTLKIADQIMNINDKFAIRQKVANSYKEYKRSCIGRQNALSTSTSNNKNANNANNANGSNNNANNAKSFPFVEAVNDMTNTNTTTTNNNCNNNSTETSGNSSGGRKNQRQFQQQQQQHQHQQQKEVQQRDEYMFLQSKRQKITAIPTPTPPTPTTTASSSFWGEVGSTNNCTGCFSFHQHQIDGGNGSGSDSGNEDSNYGNNCNNCNKAYNWLL</sequence>
<feature type="compositionally biased region" description="Basic residues" evidence="1">
    <location>
        <begin position="170"/>
        <end position="184"/>
    </location>
</feature>
<dbReference type="InterPro" id="IPR036865">
    <property type="entry name" value="CRAL-TRIO_dom_sf"/>
</dbReference>
<feature type="compositionally biased region" description="Low complexity" evidence="1">
    <location>
        <begin position="190"/>
        <end position="202"/>
    </location>
</feature>
<feature type="compositionally biased region" description="Acidic residues" evidence="1">
    <location>
        <begin position="44"/>
        <end position="54"/>
    </location>
</feature>